<keyword evidence="1" id="KW-1133">Transmembrane helix</keyword>
<protein>
    <submittedName>
        <fullName evidence="2">Uncharacterized protein</fullName>
    </submittedName>
</protein>
<accession>A0A514BRE3</accession>
<name>A0A514BRE3_9GAMM</name>
<evidence type="ECO:0000256" key="1">
    <source>
        <dbReference type="SAM" id="Phobius"/>
    </source>
</evidence>
<keyword evidence="3" id="KW-1185">Reference proteome</keyword>
<dbReference type="AlphaFoldDB" id="A0A514BRE3"/>
<reference evidence="2 3" key="1">
    <citation type="submission" date="2019-06" db="EMBL/GenBank/DDBJ databases">
        <title>Lysobacter alkalisoli sp. nov. isolated from saline-alkali soil.</title>
        <authorList>
            <person name="Sun J.-Q."/>
            <person name="Xu L."/>
        </authorList>
    </citation>
    <scope>NUCLEOTIDE SEQUENCE [LARGE SCALE GENOMIC DNA]</scope>
    <source>
        <strain evidence="2 3">SJ-36</strain>
    </source>
</reference>
<keyword evidence="1" id="KW-0812">Transmembrane</keyword>
<dbReference type="Proteomes" id="UP000317199">
    <property type="component" value="Chromosome"/>
</dbReference>
<proteinExistence type="predicted"/>
<evidence type="ECO:0000313" key="3">
    <source>
        <dbReference type="Proteomes" id="UP000317199"/>
    </source>
</evidence>
<dbReference type="OrthoDB" id="6126320at2"/>
<dbReference type="KEGG" id="lyj:FKV23_07165"/>
<sequence length="766" mass="84745">MSASLTRTAVSTRPAWRKALHRTLLVLAAAWLAYLLLGNLFLNTPVGPWAINRKPERVQVQWQSALTVWPGQVMAWNLDVGGHTGTTLWKIRGDRAHGRLALLALFRKELRFASVRAEGIEIDIDRGAEPMAPSPARQGGWVVRFDRITSGSVRAGRLQELTLEGTGHAEFGFSKQMHGGPMEITTSTARFDGARVTQAGDTLLELDTLSARFAMDSHTREQASGIHKLLVTVAELDFDGRTTALRLEEAGDERIRLHPAADGAMGHARGRIGWQRGELAAGSQLDWTSPLPGSDSKNDDSLVFGLEVDHDIHLRASLPDHLTSNGDTLALDADLVLAGNAIPLDDPRTLLPRSSGHLVGRWQFDSLKWIGRYFADAPWLVLDGAGRIDADVRLVDGEPVAGSRIEVPGIDVVADVMGNRMQGRARAEGVLQPAGEGDKGGIRPRLDLRLERFAIIADAGRGARYVEGRDLRLEIEAVHGLDRSLLEQDDGAVRAGEALRARLRFSDADVPDLRVYNRYLPRSQLRFEGGRGLLSGDLSLDGAGAIGRGWLRVRGRDTRLHAAGMALRGNIDVNTRLRRADLEDGRFNIDGSQIRLDNISLVEPDGRTRRGWWARVDLDRARLDWRLPGEARAKKGSAQKDKDGATEVDINGHARIAMKDVGFLLALYSQRADYPKWVPRLVDAGEARVTGDVQWRDDILILDNLVADNDRFDVRARLRLQGRQRRGNLYARWGVLGMAVDLDDTRSELHLVRARQWYDAQPSLLR</sequence>
<evidence type="ECO:0000313" key="2">
    <source>
        <dbReference type="EMBL" id="QDH69895.1"/>
    </source>
</evidence>
<dbReference type="EMBL" id="CP041242">
    <property type="protein sequence ID" value="QDH69895.1"/>
    <property type="molecule type" value="Genomic_DNA"/>
</dbReference>
<gene>
    <name evidence="2" type="ORF">FKV23_07165</name>
</gene>
<feature type="transmembrane region" description="Helical" evidence="1">
    <location>
        <begin position="23"/>
        <end position="42"/>
    </location>
</feature>
<organism evidence="2 3">
    <name type="scientific">Marilutibacter alkalisoli</name>
    <dbReference type="NCBI Taxonomy" id="2591633"/>
    <lineage>
        <taxon>Bacteria</taxon>
        <taxon>Pseudomonadati</taxon>
        <taxon>Pseudomonadota</taxon>
        <taxon>Gammaproteobacteria</taxon>
        <taxon>Lysobacterales</taxon>
        <taxon>Lysobacteraceae</taxon>
        <taxon>Marilutibacter</taxon>
    </lineage>
</organism>
<keyword evidence="1" id="KW-0472">Membrane</keyword>